<evidence type="ECO:0000256" key="3">
    <source>
        <dbReference type="ARBA" id="ARBA00022692"/>
    </source>
</evidence>
<evidence type="ECO:0000256" key="4">
    <source>
        <dbReference type="ARBA" id="ARBA00022989"/>
    </source>
</evidence>
<dbReference type="EMBL" id="JYNV01000020">
    <property type="protein sequence ID" value="KZM28349.1"/>
    <property type="molecule type" value="Genomic_DNA"/>
</dbReference>
<evidence type="ECO:0000313" key="8">
    <source>
        <dbReference type="Proteomes" id="UP000076837"/>
    </source>
</evidence>
<organism evidence="7 8">
    <name type="scientific">Didymella rabiei</name>
    <name type="common">Chickpea ascochyta blight fungus</name>
    <name type="synonym">Mycosphaerella rabiei</name>
    <dbReference type="NCBI Taxonomy" id="5454"/>
    <lineage>
        <taxon>Eukaryota</taxon>
        <taxon>Fungi</taxon>
        <taxon>Dikarya</taxon>
        <taxon>Ascomycota</taxon>
        <taxon>Pezizomycotina</taxon>
        <taxon>Dothideomycetes</taxon>
        <taxon>Pleosporomycetidae</taxon>
        <taxon>Pleosporales</taxon>
        <taxon>Pleosporineae</taxon>
        <taxon>Didymellaceae</taxon>
        <taxon>Ascochyta</taxon>
    </lineage>
</organism>
<gene>
    <name evidence="7" type="ORF">ST47_g496</name>
</gene>
<keyword evidence="4" id="KW-1133">Transmembrane helix</keyword>
<keyword evidence="8" id="KW-1185">Reference proteome</keyword>
<dbReference type="AlphaFoldDB" id="A0A163M2S6"/>
<evidence type="ECO:0000313" key="7">
    <source>
        <dbReference type="EMBL" id="KZM28349.1"/>
    </source>
</evidence>
<dbReference type="GO" id="GO:0030007">
    <property type="term" value="P:intracellular potassium ion homeostasis"/>
    <property type="evidence" value="ECO:0007669"/>
    <property type="project" value="TreeGrafter"/>
</dbReference>
<keyword evidence="5" id="KW-0406">Ion transport</keyword>
<dbReference type="Pfam" id="PF02386">
    <property type="entry name" value="TrkH"/>
    <property type="match status" value="1"/>
</dbReference>
<keyword evidence="2" id="KW-0813">Transport</keyword>
<evidence type="ECO:0000256" key="6">
    <source>
        <dbReference type="ARBA" id="ARBA00023136"/>
    </source>
</evidence>
<comment type="caution">
    <text evidence="7">The sequence shown here is derived from an EMBL/GenBank/DDBJ whole genome shotgun (WGS) entry which is preliminary data.</text>
</comment>
<protein>
    <submittedName>
        <fullName evidence="7">Potassium ion transmembrane transporter</fullName>
    </submittedName>
</protein>
<dbReference type="OrthoDB" id="9999863at2759"/>
<accession>A0A163M2S6</accession>
<dbReference type="PANTHER" id="PTHR31064:SF5">
    <property type="entry name" value="POTASSIUM ION TRANSPORTER (EUROFUNG)"/>
    <property type="match status" value="1"/>
</dbReference>
<keyword evidence="3 7" id="KW-0812">Transmembrane</keyword>
<dbReference type="GO" id="GO:1990573">
    <property type="term" value="P:potassium ion import across plasma membrane"/>
    <property type="evidence" value="ECO:0007669"/>
    <property type="project" value="TreeGrafter"/>
</dbReference>
<comment type="subcellular location">
    <subcellularLocation>
        <location evidence="1">Membrane</location>
        <topology evidence="1">Multi-pass membrane protein</topology>
    </subcellularLocation>
</comment>
<name>A0A163M2S6_DIDRA</name>
<evidence type="ECO:0000256" key="1">
    <source>
        <dbReference type="ARBA" id="ARBA00004141"/>
    </source>
</evidence>
<dbReference type="GO" id="GO:0140107">
    <property type="term" value="F:high-affinity potassium ion transmembrane transporter activity"/>
    <property type="evidence" value="ECO:0007669"/>
    <property type="project" value="TreeGrafter"/>
</dbReference>
<keyword evidence="6" id="KW-0472">Membrane</keyword>
<sequence>MYKLAPATSSLKLSLRFLLNYPRRCYTLLFSSTAAWTLAAILFILNFVDTLLIITLDLDNLKVKALPVGLRIAAS</sequence>
<dbReference type="InterPro" id="IPR051143">
    <property type="entry name" value="TrkH_K-transport"/>
</dbReference>
<dbReference type="PANTHER" id="PTHR31064">
    <property type="entry name" value="POTASSIUM TRANSPORT PROTEIN DDB_G0292412-RELATED"/>
    <property type="match status" value="1"/>
</dbReference>
<dbReference type="Proteomes" id="UP000076837">
    <property type="component" value="Unassembled WGS sequence"/>
</dbReference>
<evidence type="ECO:0000256" key="5">
    <source>
        <dbReference type="ARBA" id="ARBA00023065"/>
    </source>
</evidence>
<dbReference type="STRING" id="5454.A0A163M2S6"/>
<dbReference type="InterPro" id="IPR003445">
    <property type="entry name" value="Cat_transpt"/>
</dbReference>
<evidence type="ECO:0000256" key="2">
    <source>
        <dbReference type="ARBA" id="ARBA00022448"/>
    </source>
</evidence>
<proteinExistence type="predicted"/>
<reference evidence="7 8" key="1">
    <citation type="journal article" date="2016" name="Sci. Rep.">
        <title>Draft genome sequencing and secretome analysis of fungal phytopathogen Ascochyta rabiei provides insight into the necrotrophic effector repertoire.</title>
        <authorList>
            <person name="Verma S."/>
            <person name="Gazara R.K."/>
            <person name="Nizam S."/>
            <person name="Parween S."/>
            <person name="Chattopadhyay D."/>
            <person name="Verma P.K."/>
        </authorList>
    </citation>
    <scope>NUCLEOTIDE SEQUENCE [LARGE SCALE GENOMIC DNA]</scope>
    <source>
        <strain evidence="7 8">ArDII</strain>
    </source>
</reference>
<dbReference type="GO" id="GO:0005886">
    <property type="term" value="C:plasma membrane"/>
    <property type="evidence" value="ECO:0007669"/>
    <property type="project" value="TreeGrafter"/>
</dbReference>